<protein>
    <recommendedName>
        <fullName evidence="5">Lipoprotein</fullName>
    </recommendedName>
</protein>
<evidence type="ECO:0000313" key="4">
    <source>
        <dbReference type="Proteomes" id="UP001302020"/>
    </source>
</evidence>
<evidence type="ECO:0000256" key="2">
    <source>
        <dbReference type="SAM" id="SignalP"/>
    </source>
</evidence>
<evidence type="ECO:0000313" key="3">
    <source>
        <dbReference type="EMBL" id="WOS40627.1"/>
    </source>
</evidence>
<dbReference type="EMBL" id="CP126172">
    <property type="protein sequence ID" value="WOS40627.1"/>
    <property type="molecule type" value="Genomic_DNA"/>
</dbReference>
<accession>A0ABZ0JNA6</accession>
<dbReference type="Proteomes" id="UP001302020">
    <property type="component" value="Chromosome"/>
</dbReference>
<sequence length="226" mass="23133">MASSPPLFAALALFMALAACNSRQADASTTASPVADAAARTASSDKATSGRAPSTSQAARQDDGVAALAESLHLRCENAAKGSDCVAGNMDAGDFYDVDVSPGCGADGNFAGVAERDATLLDALPVTGSKVQVAARLSDGQFVCILATAHAGQRAAYYYVVAIPPASVGACKGKPICTQYGERPIDFVTQRKQGKRCAVAGKARPEGDCAQGWIEPQKLDVFSEGL</sequence>
<organism evidence="3 4">
    <name type="scientific">Xanthomonas rydalmerensis</name>
    <dbReference type="NCBI Taxonomy" id="3046274"/>
    <lineage>
        <taxon>Bacteria</taxon>
        <taxon>Pseudomonadati</taxon>
        <taxon>Pseudomonadota</taxon>
        <taxon>Gammaproteobacteria</taxon>
        <taxon>Lysobacterales</taxon>
        <taxon>Lysobacteraceae</taxon>
        <taxon>Xanthomonas</taxon>
    </lineage>
</organism>
<proteinExistence type="predicted"/>
<evidence type="ECO:0000256" key="1">
    <source>
        <dbReference type="SAM" id="MobiDB-lite"/>
    </source>
</evidence>
<keyword evidence="4" id="KW-1185">Reference proteome</keyword>
<feature type="compositionally biased region" description="Polar residues" evidence="1">
    <location>
        <begin position="41"/>
        <end position="59"/>
    </location>
</feature>
<evidence type="ECO:0008006" key="5">
    <source>
        <dbReference type="Google" id="ProtNLM"/>
    </source>
</evidence>
<keyword evidence="2" id="KW-0732">Signal</keyword>
<name>A0ABZ0JNA6_9XANT</name>
<reference evidence="3 4" key="1">
    <citation type="submission" date="2023-05" db="EMBL/GenBank/DDBJ databases">
        <title>Xanthomonas rydalmerenesis sp. nov., a novel Xanthomonas species isolated from Fragaria x ananassa.</title>
        <authorList>
            <person name="McKnight D.J.E."/>
            <person name="Wong-Bajracharya J."/>
            <person name="Okoh E.B."/>
            <person name="Snijders F."/>
            <person name="Lidbetter F."/>
            <person name="Webster J."/>
            <person name="Djordjevic S.P."/>
            <person name="Bogema D.R."/>
            <person name="Chapman T.A."/>
        </authorList>
    </citation>
    <scope>NUCLEOTIDE SEQUENCE [LARGE SCALE GENOMIC DNA]</scope>
    <source>
        <strain evidence="3 4">DAR34883</strain>
    </source>
</reference>
<dbReference type="RefSeq" id="WP_317844010.1">
    <property type="nucleotide sequence ID" value="NZ_CP126170.1"/>
</dbReference>
<feature type="region of interest" description="Disordered" evidence="1">
    <location>
        <begin position="40"/>
        <end position="62"/>
    </location>
</feature>
<feature type="signal peptide" evidence="2">
    <location>
        <begin position="1"/>
        <end position="27"/>
    </location>
</feature>
<gene>
    <name evidence="3" type="ORF">QN243_19905</name>
</gene>
<feature type="chain" id="PRO_5045859676" description="Lipoprotein" evidence="2">
    <location>
        <begin position="28"/>
        <end position="226"/>
    </location>
</feature>